<evidence type="ECO:0000256" key="2">
    <source>
        <dbReference type="ARBA" id="ARBA00023098"/>
    </source>
</evidence>
<feature type="region of interest" description="Disordered" evidence="5">
    <location>
        <begin position="98"/>
        <end position="118"/>
    </location>
</feature>
<evidence type="ECO:0000313" key="8">
    <source>
        <dbReference type="EMBL" id="GIM04311.1"/>
    </source>
</evidence>
<dbReference type="GO" id="GO:0004620">
    <property type="term" value="F:phospholipase activity"/>
    <property type="evidence" value="ECO:0007669"/>
    <property type="project" value="TreeGrafter"/>
</dbReference>
<comment type="function">
    <text evidence="4">Lipolytic acyl hydrolase (LAH).</text>
</comment>
<evidence type="ECO:0000313" key="9">
    <source>
        <dbReference type="Proteomes" id="UP000747110"/>
    </source>
</evidence>
<feature type="short sequence motif" description="GXGXXG" evidence="3">
    <location>
        <begin position="39"/>
        <end position="44"/>
    </location>
</feature>
<keyword evidence="2 3" id="KW-0443">Lipid metabolism</keyword>
<dbReference type="PANTHER" id="PTHR32176:SF92">
    <property type="entry name" value="XYLOSE ISOMERASE"/>
    <property type="match status" value="1"/>
</dbReference>
<accession>A0A8J4CSN8</accession>
<keyword evidence="3 4" id="KW-0378">Hydrolase</keyword>
<feature type="active site" description="Proton acceptor" evidence="3">
    <location>
        <position position="423"/>
    </location>
</feature>
<dbReference type="Proteomes" id="UP000722791">
    <property type="component" value="Unassembled WGS sequence"/>
</dbReference>
<feature type="region of interest" description="Disordered" evidence="5">
    <location>
        <begin position="697"/>
        <end position="729"/>
    </location>
</feature>
<dbReference type="PROSITE" id="PS51635">
    <property type="entry name" value="PNPLA"/>
    <property type="match status" value="1"/>
</dbReference>
<dbReference type="OrthoDB" id="545248at2759"/>
<dbReference type="Pfam" id="PF01734">
    <property type="entry name" value="Patatin"/>
    <property type="match status" value="1"/>
</dbReference>
<dbReference type="Gene3D" id="3.40.1090.10">
    <property type="entry name" value="Cytosolic phospholipase A2 catalytic domain"/>
    <property type="match status" value="1"/>
</dbReference>
<dbReference type="EMBL" id="BNCQ01000016">
    <property type="protein sequence ID" value="GIM04311.1"/>
    <property type="molecule type" value="Genomic_DNA"/>
</dbReference>
<dbReference type="AlphaFoldDB" id="A0A8J4CSN8"/>
<evidence type="ECO:0000259" key="6">
    <source>
        <dbReference type="PROSITE" id="PS51635"/>
    </source>
</evidence>
<protein>
    <recommendedName>
        <fullName evidence="4">Patatin</fullName>
        <ecNumber evidence="4">3.1.1.-</ecNumber>
    </recommendedName>
</protein>
<evidence type="ECO:0000256" key="4">
    <source>
        <dbReference type="RuleBase" id="RU361262"/>
    </source>
</evidence>
<organism evidence="7 9">
    <name type="scientific">Volvox reticuliferus</name>
    <dbReference type="NCBI Taxonomy" id="1737510"/>
    <lineage>
        <taxon>Eukaryota</taxon>
        <taxon>Viridiplantae</taxon>
        <taxon>Chlorophyta</taxon>
        <taxon>core chlorophytes</taxon>
        <taxon>Chlorophyceae</taxon>
        <taxon>CS clade</taxon>
        <taxon>Chlamydomonadales</taxon>
        <taxon>Volvocaceae</taxon>
        <taxon>Volvox</taxon>
    </lineage>
</organism>
<gene>
    <name evidence="7" type="ORF">Vretifemale_14396</name>
    <name evidence="8" type="ORF">Vretimale_8889</name>
</gene>
<evidence type="ECO:0000256" key="3">
    <source>
        <dbReference type="PROSITE-ProRule" id="PRU01161"/>
    </source>
</evidence>
<dbReference type="InterPro" id="IPR016035">
    <property type="entry name" value="Acyl_Trfase/lysoPLipase"/>
</dbReference>
<dbReference type="EC" id="3.1.1.-" evidence="4"/>
<feature type="short sequence motif" description="DGA/G" evidence="3">
    <location>
        <begin position="423"/>
        <end position="425"/>
    </location>
</feature>
<keyword evidence="9" id="KW-1185">Reference proteome</keyword>
<feature type="active site" description="Nucleophile" evidence="3">
    <location>
        <position position="166"/>
    </location>
</feature>
<keyword evidence="3 4" id="KW-0442">Lipid degradation</keyword>
<proteinExistence type="inferred from homology"/>
<dbReference type="PANTHER" id="PTHR32176">
    <property type="entry name" value="XYLOSE ISOMERASE"/>
    <property type="match status" value="1"/>
</dbReference>
<dbReference type="InterPro" id="IPR002641">
    <property type="entry name" value="PNPLA_dom"/>
</dbReference>
<name>A0A8J4CSN8_9CHLO</name>
<evidence type="ECO:0000256" key="5">
    <source>
        <dbReference type="SAM" id="MobiDB-lite"/>
    </source>
</evidence>
<comment type="similarity">
    <text evidence="1 4">Belongs to the patatin family.</text>
</comment>
<feature type="compositionally biased region" description="Low complexity" evidence="5">
    <location>
        <begin position="697"/>
        <end position="716"/>
    </location>
</feature>
<dbReference type="GO" id="GO:0047372">
    <property type="term" value="F:monoacylglycerol lipase activity"/>
    <property type="evidence" value="ECO:0007669"/>
    <property type="project" value="TreeGrafter"/>
</dbReference>
<feature type="short sequence motif" description="GXSXG" evidence="3">
    <location>
        <begin position="164"/>
        <end position="168"/>
    </location>
</feature>
<comment type="domain">
    <text evidence="4">The nitrogen atoms of the two glycine residues in the GGXR motif define the oxyanion hole, and stabilize the oxyanion that forms during the nucleophilic attack by the catalytic serine during substrate cleavage.</text>
</comment>
<dbReference type="EMBL" id="BNCP01000034">
    <property type="protein sequence ID" value="GIL85839.1"/>
    <property type="molecule type" value="Genomic_DNA"/>
</dbReference>
<feature type="domain" description="PNPLA" evidence="6">
    <location>
        <begin position="35"/>
        <end position="436"/>
    </location>
</feature>
<evidence type="ECO:0000256" key="1">
    <source>
        <dbReference type="ARBA" id="ARBA00010240"/>
    </source>
</evidence>
<reference evidence="7" key="1">
    <citation type="journal article" date="2021" name="Proc. Natl. Acad. Sci. U.S.A.">
        <title>Three genomes in the algal genus Volvox reveal the fate of a haploid sex-determining region after a transition to homothallism.</title>
        <authorList>
            <person name="Yamamoto K."/>
            <person name="Hamaji T."/>
            <person name="Kawai-Toyooka H."/>
            <person name="Matsuzaki R."/>
            <person name="Takahashi F."/>
            <person name="Nishimura Y."/>
            <person name="Kawachi M."/>
            <person name="Noguchi H."/>
            <person name="Minakuchi Y."/>
            <person name="Umen J.G."/>
            <person name="Toyoda A."/>
            <person name="Nozaki H."/>
        </authorList>
    </citation>
    <scope>NUCLEOTIDE SEQUENCE</scope>
    <source>
        <strain evidence="8">NIES-3785</strain>
        <strain evidence="7">NIES-3786</strain>
    </source>
</reference>
<feature type="compositionally biased region" description="Basic and acidic residues" evidence="5">
    <location>
        <begin position="107"/>
        <end position="118"/>
    </location>
</feature>
<dbReference type="SUPFAM" id="SSF52151">
    <property type="entry name" value="FabD/lysophospholipase-like"/>
    <property type="match status" value="1"/>
</dbReference>
<comment type="caution">
    <text evidence="7">The sequence shown here is derived from an EMBL/GenBank/DDBJ whole genome shotgun (WGS) entry which is preliminary data.</text>
</comment>
<dbReference type="GO" id="GO:0016042">
    <property type="term" value="P:lipid catabolic process"/>
    <property type="evidence" value="ECO:0007669"/>
    <property type="project" value="UniProtKB-UniRule"/>
</dbReference>
<evidence type="ECO:0000313" key="7">
    <source>
        <dbReference type="EMBL" id="GIL85839.1"/>
    </source>
</evidence>
<sequence length="729" mass="81045">MAGELQQSLEWPYVVKGHGTHLIENYRKKATPTLLSLDGGGMRGLISAQVLIRLEDSIKQVLWKQRLIKEDVVKDLLNHAVGRGTITVQQKEALLQKYTVPPPPPPEKPKMDDGEPNDESYKKLWDSYCNAQKQLLEMPDGWMTDKIRECFDIDIGDYFDQLAGTSTGGLLALYLASRGGELAANAKKEGLKLKSRPGSAKGARDFYVDNGEKIFDTDWMRKMWRFLSSSGRYQHDAEGLEKVLQTVFGELTLPDLEKYSANVLVATVDVDQARSGFFIHTSSKKPPLFEGQRPQSGHAFATTLRKADKGKLIFVRDPNVIRDNPAANTIALNVGWTNPKVNYGEDPLPVDQDPEIATNRNQINFLAAITGWTAPIHLESLNFKLRDVGRATSAAPAFLPPKQVKPITDGSTPEDWANRLFLDGGLANNDPVYLGIQAMMQRNNKARLQDCAILSIGTGTRAAVSGYSPEAQTNWFSGFFSGTANALNLAQTIKNMGNLVGLTMNLNGEDKENILHLIFYGLLRMPVGTYLRIQLKDEESDYNSIPHTLSDFDELLPMLINTDEYMGNLSKEAKKQWRDALSMMDDPRPHVLKAYQEIGQMLANRFALRLVWWVRCFIFGLETAAKFPFVQDLVTFPETDPVQGGKFVAAVHPQVAAVHPQVAAVHPLEAAVHPRWPPYLPRRPPYLPRWPPYLPGGRRTSLGGRRTSPGGRRTSPGGRGTSQVAAVPP</sequence>
<dbReference type="Proteomes" id="UP000747110">
    <property type="component" value="Unassembled WGS sequence"/>
</dbReference>